<organism evidence="2 3">
    <name type="scientific">Paludisphaera borealis</name>
    <dbReference type="NCBI Taxonomy" id="1387353"/>
    <lineage>
        <taxon>Bacteria</taxon>
        <taxon>Pseudomonadati</taxon>
        <taxon>Planctomycetota</taxon>
        <taxon>Planctomycetia</taxon>
        <taxon>Isosphaerales</taxon>
        <taxon>Isosphaeraceae</taxon>
        <taxon>Paludisphaera</taxon>
    </lineage>
</organism>
<evidence type="ECO:0000256" key="1">
    <source>
        <dbReference type="SAM" id="MobiDB-lite"/>
    </source>
</evidence>
<sequence>MSRTAEAKSPWFFISGPRVGVGLGLLLAFALAGCRQVEHAPAPSLSPVVVATSRVEVHRRSSLVPRAREARREGRRLERQGSDASVDRYYAAAVFASAALTAASTATTPIDDAELIALRDLYNDGLRDCLLAAQAFGRIDPSSQLVVNTPSGATTVPIAHRGFVWRAGDFGSLCEPTRPGRNTNAHACNNYPGLGADLVVERPNPNVSDADRYLPRLGCFNATAVLRPDLDAWLGIPGTRPPVDVLELYDPLRVRTVGFAARNWRITADYDAANARAYELQESRGSFALAGFAFPDVLIDKAKVVMLEPYQPGKIPVLFVHGLLTDPFIFNDMMIALQKTPGFVDHFQIWVYRYPTGVPWFRTAAILREQIRQVSATFDPGGGDAGMRNMVLAGYSMGGLLCRLQVSSSGDALWNMVANRPMVSLVMSDEARRLATELFYFEPVSNVRRVIFLATPHGGGSWATGAVGSVATRFVRRSPDTKLLIAQVDRDNPGAVQPTLRDLPTSIDTLMAWSPFLETVRRLPINPRATLHTIAGHGLGSPEHARGDLVVPLSSAHLDEAASEHWVRAFHNGVYYHPDAIAEVQRILGEHQAEVQAGRWESHPVPGPERFQDPGG</sequence>
<evidence type="ECO:0008006" key="4">
    <source>
        <dbReference type="Google" id="ProtNLM"/>
    </source>
</evidence>
<proteinExistence type="predicted"/>
<dbReference type="PROSITE" id="PS51257">
    <property type="entry name" value="PROKAR_LIPOPROTEIN"/>
    <property type="match status" value="1"/>
</dbReference>
<dbReference type="InterPro" id="IPR029058">
    <property type="entry name" value="AB_hydrolase_fold"/>
</dbReference>
<evidence type="ECO:0000313" key="3">
    <source>
        <dbReference type="Proteomes" id="UP000186309"/>
    </source>
</evidence>
<accession>A0A1U7CY56</accession>
<dbReference type="EMBL" id="CP019082">
    <property type="protein sequence ID" value="APW63823.1"/>
    <property type="molecule type" value="Genomic_DNA"/>
</dbReference>
<feature type="region of interest" description="Disordered" evidence="1">
    <location>
        <begin position="595"/>
        <end position="616"/>
    </location>
</feature>
<dbReference type="Proteomes" id="UP000186309">
    <property type="component" value="Chromosome"/>
</dbReference>
<name>A0A1U7CY56_9BACT</name>
<dbReference type="Gene3D" id="3.40.50.1820">
    <property type="entry name" value="alpha/beta hydrolase"/>
    <property type="match status" value="1"/>
</dbReference>
<protein>
    <recommendedName>
        <fullName evidence="4">AB hydrolase-1 domain-containing protein</fullName>
    </recommendedName>
</protein>
<reference evidence="3" key="1">
    <citation type="submission" date="2016-12" db="EMBL/GenBank/DDBJ databases">
        <title>Comparative genomics of four Isosphaeraceae planctomycetes: a common pool of plasmids and glycoside hydrolase genes.</title>
        <authorList>
            <person name="Ivanova A."/>
        </authorList>
    </citation>
    <scope>NUCLEOTIDE SEQUENCE [LARGE SCALE GENOMIC DNA]</scope>
    <source>
        <strain evidence="3">PX4</strain>
    </source>
</reference>
<gene>
    <name evidence="2" type="ORF">BSF38_05400</name>
</gene>
<evidence type="ECO:0000313" key="2">
    <source>
        <dbReference type="EMBL" id="APW63823.1"/>
    </source>
</evidence>
<dbReference type="OrthoDB" id="869379at2"/>
<dbReference type="RefSeq" id="WP_076350127.1">
    <property type="nucleotide sequence ID" value="NZ_CP019082.1"/>
</dbReference>
<dbReference type="SUPFAM" id="SSF53474">
    <property type="entry name" value="alpha/beta-Hydrolases"/>
    <property type="match status" value="1"/>
</dbReference>
<dbReference type="STRING" id="1387353.BSF38_05400"/>
<dbReference type="KEGG" id="pbor:BSF38_05400"/>
<keyword evidence="3" id="KW-1185">Reference proteome</keyword>
<dbReference type="AlphaFoldDB" id="A0A1U7CY56"/>